<feature type="compositionally biased region" description="Gly residues" evidence="1">
    <location>
        <begin position="436"/>
        <end position="450"/>
    </location>
</feature>
<organism evidence="2 3">
    <name type="scientific">Gonium pectorale</name>
    <name type="common">Green alga</name>
    <dbReference type="NCBI Taxonomy" id="33097"/>
    <lineage>
        <taxon>Eukaryota</taxon>
        <taxon>Viridiplantae</taxon>
        <taxon>Chlorophyta</taxon>
        <taxon>core chlorophytes</taxon>
        <taxon>Chlorophyceae</taxon>
        <taxon>CS clade</taxon>
        <taxon>Chlamydomonadales</taxon>
        <taxon>Volvocaceae</taxon>
        <taxon>Gonium</taxon>
    </lineage>
</organism>
<feature type="compositionally biased region" description="Low complexity" evidence="1">
    <location>
        <begin position="311"/>
        <end position="324"/>
    </location>
</feature>
<dbReference type="AlphaFoldDB" id="A0A150FTT9"/>
<dbReference type="OrthoDB" id="561088at2759"/>
<comment type="caution">
    <text evidence="2">The sequence shown here is derived from an EMBL/GenBank/DDBJ whole genome shotgun (WGS) entry which is preliminary data.</text>
</comment>
<feature type="compositionally biased region" description="Low complexity" evidence="1">
    <location>
        <begin position="482"/>
        <end position="492"/>
    </location>
</feature>
<evidence type="ECO:0000256" key="1">
    <source>
        <dbReference type="SAM" id="MobiDB-lite"/>
    </source>
</evidence>
<accession>A0A150FTT9</accession>
<evidence type="ECO:0000313" key="3">
    <source>
        <dbReference type="Proteomes" id="UP000075714"/>
    </source>
</evidence>
<sequence length="566" mass="57076">MEAALAGLLGEADTGADAGTGAGTGADAADEGGQLSMVAPDGVDSVQDLLCNQGRPPQDTRAMKSWIKQNGEVCGCGGSCEPARKYLGWPDNVPLADLCNAQVSGTNDMHKTAVNCGCAIDPAFSTNFDSQFKDWDGKRNMQDGRGVIGEAVAAAAAARAAVVDEEDAAPLAAAGEGEALNGAWDPAQKRYNLITVQEQFEMLNAGPMTEQLPLLLQTVGGTAAALKAALQQGAGLRFREPTASQAQKMSDLYKEERAKSGQNKDILPRVAAAVPGGWSVAQVTKLLKRRKEFCTDHPGRKPQEDQEAYFSEDSGSSGNVSGSSTPDGVFSQGGSDDEDSARSSASNSPNNSLRSASPGTLTGPLVAMAAARIGKSSGAAQAGGDAGSGKLAGGRRCREPSGGGAIKKPSGGGGSTKGGGDAGPEELAGGRRFREPGGGGGGSTKAGGDAGPEELAGGRRFREPGGGGAIRKPSGGGGGSADAGSAAGPSGSREPLRPVRGGNRETARVGVELGTRSGTEQVTAPASKETVPANVAHGARPVRVNRFKGYAAAMAADREVGRFLGE</sequence>
<feature type="region of interest" description="Disordered" evidence="1">
    <location>
        <begin position="10"/>
        <end position="35"/>
    </location>
</feature>
<feature type="region of interest" description="Disordered" evidence="1">
    <location>
        <begin position="377"/>
        <end position="530"/>
    </location>
</feature>
<name>A0A150FTT9_GONPE</name>
<gene>
    <name evidence="2" type="ORF">GPECTOR_1029g303</name>
</gene>
<reference evidence="3" key="1">
    <citation type="journal article" date="2016" name="Nat. Commun.">
        <title>The Gonium pectorale genome demonstrates co-option of cell cycle regulation during the evolution of multicellularity.</title>
        <authorList>
            <person name="Hanschen E.R."/>
            <person name="Marriage T.N."/>
            <person name="Ferris P.J."/>
            <person name="Hamaji T."/>
            <person name="Toyoda A."/>
            <person name="Fujiyama A."/>
            <person name="Neme R."/>
            <person name="Noguchi H."/>
            <person name="Minakuchi Y."/>
            <person name="Suzuki M."/>
            <person name="Kawai-Toyooka H."/>
            <person name="Smith D.R."/>
            <person name="Sparks H."/>
            <person name="Anderson J."/>
            <person name="Bakaric R."/>
            <person name="Luria V."/>
            <person name="Karger A."/>
            <person name="Kirschner M.W."/>
            <person name="Durand P.M."/>
            <person name="Michod R.E."/>
            <person name="Nozaki H."/>
            <person name="Olson B.J."/>
        </authorList>
    </citation>
    <scope>NUCLEOTIDE SEQUENCE [LARGE SCALE GENOMIC DNA]</scope>
    <source>
        <strain evidence="3">NIES-2863</strain>
    </source>
</reference>
<dbReference type="Proteomes" id="UP000075714">
    <property type="component" value="Unassembled WGS sequence"/>
</dbReference>
<protein>
    <submittedName>
        <fullName evidence="2">Uncharacterized protein</fullName>
    </submittedName>
</protein>
<feature type="region of interest" description="Disordered" evidence="1">
    <location>
        <begin position="294"/>
        <end position="360"/>
    </location>
</feature>
<dbReference type="EMBL" id="LSYV01001024">
    <property type="protein sequence ID" value="KXZ40996.1"/>
    <property type="molecule type" value="Genomic_DNA"/>
</dbReference>
<feature type="compositionally biased region" description="Gly residues" evidence="1">
    <location>
        <begin position="401"/>
        <end position="422"/>
    </location>
</feature>
<proteinExistence type="predicted"/>
<feature type="compositionally biased region" description="Basic and acidic residues" evidence="1">
    <location>
        <begin position="294"/>
        <end position="304"/>
    </location>
</feature>
<evidence type="ECO:0000313" key="2">
    <source>
        <dbReference type="EMBL" id="KXZ40996.1"/>
    </source>
</evidence>
<feature type="compositionally biased region" description="Basic and acidic residues" evidence="1">
    <location>
        <begin position="494"/>
        <end position="507"/>
    </location>
</feature>
<keyword evidence="3" id="KW-1185">Reference proteome</keyword>
<feature type="compositionally biased region" description="Gly residues" evidence="1">
    <location>
        <begin position="464"/>
        <end position="481"/>
    </location>
</feature>
<feature type="compositionally biased region" description="Low complexity" evidence="1">
    <location>
        <begin position="342"/>
        <end position="358"/>
    </location>
</feature>